<accession>A0A317DEM4</accession>
<dbReference type="AlphaFoldDB" id="A0A317DEM4"/>
<evidence type="ECO:0000313" key="2">
    <source>
        <dbReference type="EMBL" id="PWR12620.1"/>
    </source>
</evidence>
<dbReference type="RefSeq" id="WP_109803653.1">
    <property type="nucleotide sequence ID" value="NZ_QGKS01000286.1"/>
</dbReference>
<organism evidence="2 3">
    <name type="scientific">Micromonospora sicca</name>
    <dbReference type="NCBI Taxonomy" id="2202420"/>
    <lineage>
        <taxon>Bacteria</taxon>
        <taxon>Bacillati</taxon>
        <taxon>Actinomycetota</taxon>
        <taxon>Actinomycetes</taxon>
        <taxon>Micromonosporales</taxon>
        <taxon>Micromonosporaceae</taxon>
        <taxon>Micromonospora</taxon>
    </lineage>
</organism>
<evidence type="ECO:0000256" key="1">
    <source>
        <dbReference type="SAM" id="MobiDB-lite"/>
    </source>
</evidence>
<gene>
    <name evidence="2" type="ORF">DKT69_23405</name>
</gene>
<evidence type="ECO:0000313" key="3">
    <source>
        <dbReference type="Proteomes" id="UP000246050"/>
    </source>
</evidence>
<dbReference type="Proteomes" id="UP000246050">
    <property type="component" value="Unassembled WGS sequence"/>
</dbReference>
<dbReference type="EMBL" id="QGKS01000286">
    <property type="protein sequence ID" value="PWR12620.1"/>
    <property type="molecule type" value="Genomic_DNA"/>
</dbReference>
<sequence length="105" mass="11633">MIPQPYPLWCAEASSDRRVSVGRIIGWVATNEDDGDLPSGAPVDYLPVLHIADPRDGTCDGIHSPVEYQQLFIDDDPVKVRKQAEAWARKQPLPPAARVEPPTFD</sequence>
<protein>
    <submittedName>
        <fullName evidence="2">Uncharacterized protein</fullName>
    </submittedName>
</protein>
<feature type="region of interest" description="Disordered" evidence="1">
    <location>
        <begin position="86"/>
        <end position="105"/>
    </location>
</feature>
<proteinExistence type="predicted"/>
<comment type="caution">
    <text evidence="2">The sequence shown here is derived from an EMBL/GenBank/DDBJ whole genome shotgun (WGS) entry which is preliminary data.</text>
</comment>
<name>A0A317DEM4_9ACTN</name>
<reference evidence="2 3" key="1">
    <citation type="submission" date="2018-05" db="EMBL/GenBank/DDBJ databases">
        <title>Micromonosporas from Atacama Desert.</title>
        <authorList>
            <person name="Carro L."/>
            <person name="Golinska P."/>
            <person name="Klenk H.-P."/>
            <person name="Goodfellow M."/>
        </authorList>
    </citation>
    <scope>NUCLEOTIDE SEQUENCE [LARGE SCALE GENOMIC DNA]</scope>
    <source>
        <strain evidence="2 3">4G51</strain>
    </source>
</reference>
<dbReference type="OrthoDB" id="9807519at2"/>